<evidence type="ECO:0000313" key="3">
    <source>
        <dbReference type="Proteomes" id="UP000606786"/>
    </source>
</evidence>
<sequence>MAEMGTTINSSNCSRIGASAKAVNAHTHTHTKRPLNTHRPITLAVMLGSSFTAPKLLKCAVKYATHISFTLLQPFDAQKPLASPKIYSRILLFNQTQIYEFTWFPKIKKVFFWEGLKLHQTHVWACLFFSCTLVCGVATLLSSSPVVCILAMTKQKKYNKNRVDLGPRFLVDCTRPAAELFAWTLQNVQAHIWVIS</sequence>
<dbReference type="AlphaFoldDB" id="A0A811V4T9"/>
<keyword evidence="1" id="KW-0812">Transmembrane</keyword>
<reference evidence="2" key="1">
    <citation type="submission" date="2020-11" db="EMBL/GenBank/DDBJ databases">
        <authorList>
            <person name="Whitehead M."/>
        </authorList>
    </citation>
    <scope>NUCLEOTIDE SEQUENCE</scope>
    <source>
        <strain evidence="2">EGII</strain>
    </source>
</reference>
<keyword evidence="3" id="KW-1185">Reference proteome</keyword>
<comment type="caution">
    <text evidence="2">The sequence shown here is derived from an EMBL/GenBank/DDBJ whole genome shotgun (WGS) entry which is preliminary data.</text>
</comment>
<keyword evidence="1" id="KW-1133">Transmembrane helix</keyword>
<name>A0A811V4T9_CERCA</name>
<dbReference type="Proteomes" id="UP000606786">
    <property type="component" value="Unassembled WGS sequence"/>
</dbReference>
<keyword evidence="1" id="KW-0472">Membrane</keyword>
<evidence type="ECO:0000313" key="2">
    <source>
        <dbReference type="EMBL" id="CAD7004553.1"/>
    </source>
</evidence>
<proteinExistence type="predicted"/>
<evidence type="ECO:0000256" key="1">
    <source>
        <dbReference type="SAM" id="Phobius"/>
    </source>
</evidence>
<protein>
    <submittedName>
        <fullName evidence="2">(Mediterranean fruit fly) hypothetical protein</fullName>
    </submittedName>
</protein>
<organism evidence="2 3">
    <name type="scientific">Ceratitis capitata</name>
    <name type="common">Mediterranean fruit fly</name>
    <name type="synonym">Tephritis capitata</name>
    <dbReference type="NCBI Taxonomy" id="7213"/>
    <lineage>
        <taxon>Eukaryota</taxon>
        <taxon>Metazoa</taxon>
        <taxon>Ecdysozoa</taxon>
        <taxon>Arthropoda</taxon>
        <taxon>Hexapoda</taxon>
        <taxon>Insecta</taxon>
        <taxon>Pterygota</taxon>
        <taxon>Neoptera</taxon>
        <taxon>Endopterygota</taxon>
        <taxon>Diptera</taxon>
        <taxon>Brachycera</taxon>
        <taxon>Muscomorpha</taxon>
        <taxon>Tephritoidea</taxon>
        <taxon>Tephritidae</taxon>
        <taxon>Ceratitis</taxon>
        <taxon>Ceratitis</taxon>
    </lineage>
</organism>
<gene>
    <name evidence="2" type="ORF">CCAP1982_LOCUS12949</name>
</gene>
<feature type="transmembrane region" description="Helical" evidence="1">
    <location>
        <begin position="127"/>
        <end position="152"/>
    </location>
</feature>
<dbReference type="EMBL" id="CAJHJT010000034">
    <property type="protein sequence ID" value="CAD7004553.1"/>
    <property type="molecule type" value="Genomic_DNA"/>
</dbReference>
<accession>A0A811V4T9</accession>